<evidence type="ECO:0000256" key="1">
    <source>
        <dbReference type="SAM" id="MobiDB-lite"/>
    </source>
</evidence>
<dbReference type="AlphaFoldDB" id="A0A1E7EWW8"/>
<feature type="region of interest" description="Disordered" evidence="1">
    <location>
        <begin position="82"/>
        <end position="107"/>
    </location>
</feature>
<evidence type="ECO:0000313" key="2">
    <source>
        <dbReference type="EMBL" id="OEU10402.1"/>
    </source>
</evidence>
<dbReference type="Proteomes" id="UP000095751">
    <property type="component" value="Unassembled WGS sequence"/>
</dbReference>
<proteinExistence type="predicted"/>
<gene>
    <name evidence="2" type="ORF">FRACYDRAFT_247475</name>
</gene>
<dbReference type="KEGG" id="fcy:FRACYDRAFT_247475"/>
<sequence length="107" mass="11282">MSSSSSSSLPIKNHLEDSLNADSRNVIAAVAESSHLLLLYFFLPSSLSPSLSSSVDTAVTARSWSLSTEYVSAAVDRKDADVLGTDAGPPLLYPSSSEDDGKGEKFE</sequence>
<keyword evidence="3" id="KW-1185">Reference proteome</keyword>
<reference evidence="2 3" key="1">
    <citation type="submission" date="2016-09" db="EMBL/GenBank/DDBJ databases">
        <title>Extensive genetic diversity and differential bi-allelic expression allows diatom success in the polar Southern Ocean.</title>
        <authorList>
            <consortium name="DOE Joint Genome Institute"/>
            <person name="Mock T."/>
            <person name="Otillar R.P."/>
            <person name="Strauss J."/>
            <person name="Dupont C."/>
            <person name="Frickenhaus S."/>
            <person name="Maumus F."/>
            <person name="Mcmullan M."/>
            <person name="Sanges R."/>
            <person name="Schmutz J."/>
            <person name="Toseland A."/>
            <person name="Valas R."/>
            <person name="Veluchamy A."/>
            <person name="Ward B.J."/>
            <person name="Allen A."/>
            <person name="Barry K."/>
            <person name="Falciatore A."/>
            <person name="Ferrante M."/>
            <person name="Fortunato A.E."/>
            <person name="Gloeckner G."/>
            <person name="Gruber A."/>
            <person name="Hipkin R."/>
            <person name="Janech M."/>
            <person name="Kroth P."/>
            <person name="Leese F."/>
            <person name="Lindquist E."/>
            <person name="Lyon B.R."/>
            <person name="Martin J."/>
            <person name="Mayer C."/>
            <person name="Parker M."/>
            <person name="Quesneville H."/>
            <person name="Raymond J."/>
            <person name="Uhlig C."/>
            <person name="Valentin K.U."/>
            <person name="Worden A.Z."/>
            <person name="Armbrust E.V."/>
            <person name="Bowler C."/>
            <person name="Green B."/>
            <person name="Moulton V."/>
            <person name="Van Oosterhout C."/>
            <person name="Grigoriev I."/>
        </authorList>
    </citation>
    <scope>NUCLEOTIDE SEQUENCE [LARGE SCALE GENOMIC DNA]</scope>
    <source>
        <strain evidence="2 3">CCMP1102</strain>
    </source>
</reference>
<accession>A0A1E7EWW8</accession>
<protein>
    <submittedName>
        <fullName evidence="2">Uncharacterized protein</fullName>
    </submittedName>
</protein>
<organism evidence="2 3">
    <name type="scientific">Fragilariopsis cylindrus CCMP1102</name>
    <dbReference type="NCBI Taxonomy" id="635003"/>
    <lineage>
        <taxon>Eukaryota</taxon>
        <taxon>Sar</taxon>
        <taxon>Stramenopiles</taxon>
        <taxon>Ochrophyta</taxon>
        <taxon>Bacillariophyta</taxon>
        <taxon>Bacillariophyceae</taxon>
        <taxon>Bacillariophycidae</taxon>
        <taxon>Bacillariales</taxon>
        <taxon>Bacillariaceae</taxon>
        <taxon>Fragilariopsis</taxon>
    </lineage>
</organism>
<dbReference type="EMBL" id="KV784372">
    <property type="protein sequence ID" value="OEU10402.1"/>
    <property type="molecule type" value="Genomic_DNA"/>
</dbReference>
<name>A0A1E7EWW8_9STRA</name>
<dbReference type="InParanoid" id="A0A1E7EWW8"/>
<evidence type="ECO:0000313" key="3">
    <source>
        <dbReference type="Proteomes" id="UP000095751"/>
    </source>
</evidence>